<reference evidence="1" key="1">
    <citation type="submission" date="2007-04" db="EMBL/GenBank/DDBJ databases">
        <authorList>
            <person name="Fulton L."/>
            <person name="Clifton S."/>
            <person name="Fulton B."/>
            <person name="Xu J."/>
            <person name="Minx P."/>
            <person name="Pepin K.H."/>
            <person name="Johnson M."/>
            <person name="Thiruvilangam P."/>
            <person name="Bhonagiri V."/>
            <person name="Nash W.E."/>
            <person name="Mardis E.R."/>
            <person name="Wilson R.K."/>
        </authorList>
    </citation>
    <scope>NUCLEOTIDE SEQUENCE [LARGE SCALE GENOMIC DNA]</scope>
    <source>
        <strain evidence="1">ATCC 17982</strain>
    </source>
</reference>
<keyword evidence="2" id="KW-1185">Reference proteome</keyword>
<accession>A7BBF6</accession>
<organism evidence="1 2">
    <name type="scientific">Schaalia dentiphila ATCC 17982</name>
    <dbReference type="NCBI Taxonomy" id="411466"/>
    <lineage>
        <taxon>Bacteria</taxon>
        <taxon>Bacillati</taxon>
        <taxon>Actinomycetota</taxon>
        <taxon>Actinomycetes</taxon>
        <taxon>Actinomycetales</taxon>
        <taxon>Actinomycetaceae</taxon>
        <taxon>Schaalia</taxon>
        <taxon>Schaalia dentiphila</taxon>
    </lineage>
</organism>
<dbReference type="EMBL" id="AAYI02000004">
    <property type="protein sequence ID" value="EDN80529.1"/>
    <property type="molecule type" value="Genomic_DNA"/>
</dbReference>
<dbReference type="Proteomes" id="UP000003553">
    <property type="component" value="Unassembled WGS sequence"/>
</dbReference>
<protein>
    <submittedName>
        <fullName evidence="1">Uncharacterized protein</fullName>
    </submittedName>
</protein>
<proteinExistence type="predicted"/>
<dbReference type="AlphaFoldDB" id="A7BBF6"/>
<dbReference type="HOGENOM" id="CLU_3195091_0_0_11"/>
<evidence type="ECO:0000313" key="2">
    <source>
        <dbReference type="Proteomes" id="UP000003553"/>
    </source>
</evidence>
<sequence length="45" mass="5231">MDSVFIMCLQVHQSGPDDAGFCVGQRRMWGIVQTSYWTVRFAYQD</sequence>
<evidence type="ECO:0000313" key="1">
    <source>
        <dbReference type="EMBL" id="EDN80529.1"/>
    </source>
</evidence>
<reference evidence="1" key="2">
    <citation type="submission" date="2015-05" db="EMBL/GenBank/DDBJ databases">
        <title>Draft genome sequence of Actinomyces odontolyticus (ATCC 17982).</title>
        <authorList>
            <person name="Sudarsanam P."/>
            <person name="Ley R."/>
            <person name="Guruge J."/>
            <person name="Turnbaugh P.J."/>
            <person name="Mahowald M."/>
            <person name="Liep D."/>
            <person name="Gordon J."/>
        </authorList>
    </citation>
    <scope>NUCLEOTIDE SEQUENCE</scope>
    <source>
        <strain evidence="1">ATCC 17982</strain>
    </source>
</reference>
<name>A7BBF6_9ACTO</name>
<gene>
    <name evidence="1" type="ORF">ACTODO_00975</name>
</gene>
<comment type="caution">
    <text evidence="1">The sequence shown here is derived from an EMBL/GenBank/DDBJ whole genome shotgun (WGS) entry which is preliminary data.</text>
</comment>